<dbReference type="Gene3D" id="3.40.50.410">
    <property type="entry name" value="von Willebrand factor, type A domain"/>
    <property type="match status" value="1"/>
</dbReference>
<dbReference type="Proteomes" id="UP000492821">
    <property type="component" value="Unassembled WGS sequence"/>
</dbReference>
<feature type="domain" description="VWFA" evidence="4">
    <location>
        <begin position="30"/>
        <end position="188"/>
    </location>
</feature>
<accession>A0A7E4W788</accession>
<reference evidence="6" key="2">
    <citation type="submission" date="2020-10" db="UniProtKB">
        <authorList>
            <consortium name="WormBaseParasite"/>
        </authorList>
    </citation>
    <scope>IDENTIFICATION</scope>
</reference>
<name>A0A7E4W788_PANRE</name>
<protein>
    <submittedName>
        <fullName evidence="6">VWFA domain-containing protein</fullName>
    </submittedName>
</protein>
<evidence type="ECO:0000313" key="5">
    <source>
        <dbReference type="Proteomes" id="UP000492821"/>
    </source>
</evidence>
<dbReference type="Pfam" id="PF00092">
    <property type="entry name" value="VWA"/>
    <property type="match status" value="1"/>
</dbReference>
<dbReference type="WBParaSite" id="Pan_g7734.t1">
    <property type="protein sequence ID" value="Pan_g7734.t1"/>
    <property type="gene ID" value="Pan_g7734"/>
</dbReference>
<keyword evidence="5" id="KW-1185">Reference proteome</keyword>
<keyword evidence="2" id="KW-0812">Transmembrane</keyword>
<keyword evidence="2" id="KW-0472">Membrane</keyword>
<feature type="signal peptide" evidence="3">
    <location>
        <begin position="1"/>
        <end position="21"/>
    </location>
</feature>
<evidence type="ECO:0000256" key="1">
    <source>
        <dbReference type="SAM" id="MobiDB-lite"/>
    </source>
</evidence>
<dbReference type="AlphaFoldDB" id="A0A7E4W788"/>
<dbReference type="InterPro" id="IPR036465">
    <property type="entry name" value="vWFA_dom_sf"/>
</dbReference>
<dbReference type="InterPro" id="IPR002035">
    <property type="entry name" value="VWF_A"/>
</dbReference>
<organism evidence="5 6">
    <name type="scientific">Panagrellus redivivus</name>
    <name type="common">Microworm</name>
    <dbReference type="NCBI Taxonomy" id="6233"/>
    <lineage>
        <taxon>Eukaryota</taxon>
        <taxon>Metazoa</taxon>
        <taxon>Ecdysozoa</taxon>
        <taxon>Nematoda</taxon>
        <taxon>Chromadorea</taxon>
        <taxon>Rhabditida</taxon>
        <taxon>Tylenchina</taxon>
        <taxon>Panagrolaimomorpha</taxon>
        <taxon>Panagrolaimoidea</taxon>
        <taxon>Panagrolaimidae</taxon>
        <taxon>Panagrellus</taxon>
    </lineage>
</organism>
<evidence type="ECO:0000256" key="3">
    <source>
        <dbReference type="SAM" id="SignalP"/>
    </source>
</evidence>
<feature type="transmembrane region" description="Helical" evidence="2">
    <location>
        <begin position="436"/>
        <end position="458"/>
    </location>
</feature>
<keyword evidence="3" id="KW-0732">Signal</keyword>
<dbReference type="SUPFAM" id="SSF53300">
    <property type="entry name" value="vWA-like"/>
    <property type="match status" value="1"/>
</dbReference>
<feature type="chain" id="PRO_5028900140" evidence="3">
    <location>
        <begin position="22"/>
        <end position="459"/>
    </location>
</feature>
<proteinExistence type="predicted"/>
<keyword evidence="2" id="KW-1133">Transmembrane helix</keyword>
<reference evidence="5" key="1">
    <citation type="journal article" date="2013" name="Genetics">
        <title>The draft genome and transcriptome of Panagrellus redivivus are shaped by the harsh demands of a free-living lifestyle.</title>
        <authorList>
            <person name="Srinivasan J."/>
            <person name="Dillman A.R."/>
            <person name="Macchietto M.G."/>
            <person name="Heikkinen L."/>
            <person name="Lakso M."/>
            <person name="Fracchia K.M."/>
            <person name="Antoshechkin I."/>
            <person name="Mortazavi A."/>
            <person name="Wong G."/>
            <person name="Sternberg P.W."/>
        </authorList>
    </citation>
    <scope>NUCLEOTIDE SEQUENCE [LARGE SCALE GENOMIC DNA]</scope>
    <source>
        <strain evidence="5">MT8872</strain>
    </source>
</reference>
<evidence type="ECO:0000256" key="2">
    <source>
        <dbReference type="SAM" id="Phobius"/>
    </source>
</evidence>
<sequence>MWRPSAFHFLSFFLILPIVRSHETPSLEVVVVIKATTELTNQTYFNYEILPFVEELSNFLTFPEEIGQGQTDFARISINIGGNDNVWPEVPLKNLSRHAFSDVVQKLVLVDANDTVSGCERALEAALQTYYSSSVALYRVTVLITDSVSPSDAVSLAAQSLQSISNAIYIVGIPSTDNSNFNDSLASAQKLAQLPDKVFPTIEAAANTSSGLGVFIQAAMEASSKPCAGYVFAYESSGINASLLLAYVEAAESFAKGYLSDTEAFGISSFWNIANDRFAFLPLSKFDVDSVSKDENVDITSVQNSLWKLNLRSKFTYMGIVLLTHQGSTPENAEISVSRTTLGNLTNADLFVFKVSNSNSSKSAAADINAEKQASYLNPNILKFDHVFKDHVLPVFGSSQCGVPVTETTVDSDTSTSTVPVTSTPPVDSETTQPTGGGSCVAASAIVFAAYFVAWFFVL</sequence>
<evidence type="ECO:0000259" key="4">
    <source>
        <dbReference type="Pfam" id="PF00092"/>
    </source>
</evidence>
<feature type="compositionally biased region" description="Low complexity" evidence="1">
    <location>
        <begin position="407"/>
        <end position="432"/>
    </location>
</feature>
<evidence type="ECO:0000313" key="6">
    <source>
        <dbReference type="WBParaSite" id="Pan_g7734.t1"/>
    </source>
</evidence>
<feature type="region of interest" description="Disordered" evidence="1">
    <location>
        <begin position="407"/>
        <end position="435"/>
    </location>
</feature>